<dbReference type="InterPro" id="IPR025644">
    <property type="entry name" value="DUF4344"/>
</dbReference>
<protein>
    <recommendedName>
        <fullName evidence="4">Metalloprotease</fullName>
    </recommendedName>
</protein>
<proteinExistence type="predicted"/>
<dbReference type="Proteomes" id="UP000253318">
    <property type="component" value="Unassembled WGS sequence"/>
</dbReference>
<feature type="chain" id="PRO_5039194225" description="Metalloprotease" evidence="1">
    <location>
        <begin position="40"/>
        <end position="278"/>
    </location>
</feature>
<dbReference type="EMBL" id="QEIN01000477">
    <property type="protein sequence ID" value="RCV47616.1"/>
    <property type="molecule type" value="Genomic_DNA"/>
</dbReference>
<keyword evidence="1" id="KW-0732">Signal</keyword>
<dbReference type="PROSITE" id="PS51318">
    <property type="entry name" value="TAT"/>
    <property type="match status" value="1"/>
</dbReference>
<gene>
    <name evidence="2" type="ORF">DEF24_26955</name>
</gene>
<feature type="signal peptide" evidence="1">
    <location>
        <begin position="1"/>
        <end position="39"/>
    </location>
</feature>
<evidence type="ECO:0000313" key="2">
    <source>
        <dbReference type="EMBL" id="RCV47616.1"/>
    </source>
</evidence>
<evidence type="ECO:0000256" key="1">
    <source>
        <dbReference type="SAM" id="SignalP"/>
    </source>
</evidence>
<dbReference type="RefSeq" id="WP_114400761.1">
    <property type="nucleotide sequence ID" value="NZ_QEIM01000291.1"/>
</dbReference>
<dbReference type="OrthoDB" id="935695at2"/>
<dbReference type="Pfam" id="PF14247">
    <property type="entry name" value="DUF4344"/>
    <property type="match status" value="1"/>
</dbReference>
<reference evidence="2 3" key="1">
    <citation type="submission" date="2018-04" db="EMBL/GenBank/DDBJ databases">
        <title>Novel actinobacteria from marine sediment.</title>
        <authorList>
            <person name="Ng Z.Y."/>
            <person name="Tan G.Y.A."/>
        </authorList>
    </citation>
    <scope>NUCLEOTIDE SEQUENCE [LARGE SCALE GENOMIC DNA]</scope>
    <source>
        <strain evidence="2 3">TPS81</strain>
    </source>
</reference>
<sequence length="278" mass="29333">MNRFRISQAIAKPRRTLLLASALLCALLSAAGCALSPQAAEAGHSSLAPAPAVSPVSVGYDEPGKGQAEDAAFLRDSKVMEELSDRIGSTFGLPSGVAITASSCGAPDAYYDPAESKITICYEYVQDARDGFAARGDGDADGKVLGLMTETVYHEAGHALIDKLSLPITGREEDVADQFAAYMLIGTDLEPRLHGAIADYQRHAEAPGGNLVKPSDEHAPAGQRAANYRCYLYGAAPDRNADLVDGTWLTEDRAGACAGEWQKLRAGLDALLDQHRAA</sequence>
<evidence type="ECO:0008006" key="4">
    <source>
        <dbReference type="Google" id="ProtNLM"/>
    </source>
</evidence>
<keyword evidence="3" id="KW-1185">Reference proteome</keyword>
<evidence type="ECO:0000313" key="3">
    <source>
        <dbReference type="Proteomes" id="UP000253318"/>
    </source>
</evidence>
<dbReference type="AlphaFoldDB" id="A0A368SXS9"/>
<accession>A0A368SXS9</accession>
<dbReference type="PROSITE" id="PS51257">
    <property type="entry name" value="PROKAR_LIPOPROTEIN"/>
    <property type="match status" value="1"/>
</dbReference>
<dbReference type="InterPro" id="IPR006311">
    <property type="entry name" value="TAT_signal"/>
</dbReference>
<name>A0A368SXS9_9ACTN</name>
<comment type="caution">
    <text evidence="2">The sequence shown here is derived from an EMBL/GenBank/DDBJ whole genome shotgun (WGS) entry which is preliminary data.</text>
</comment>
<organism evidence="2 3">
    <name type="scientific">Marinitenerispora sediminis</name>
    <dbReference type="NCBI Taxonomy" id="1931232"/>
    <lineage>
        <taxon>Bacteria</taxon>
        <taxon>Bacillati</taxon>
        <taxon>Actinomycetota</taxon>
        <taxon>Actinomycetes</taxon>
        <taxon>Streptosporangiales</taxon>
        <taxon>Nocardiopsidaceae</taxon>
        <taxon>Marinitenerispora</taxon>
    </lineage>
</organism>